<dbReference type="Proteomes" id="UP001056610">
    <property type="component" value="Chromosome"/>
</dbReference>
<evidence type="ECO:0000313" key="1">
    <source>
        <dbReference type="EMBL" id="UQX12620.1"/>
    </source>
</evidence>
<gene>
    <name evidence="1" type="ORF">M5I08_10610</name>
</gene>
<proteinExistence type="predicted"/>
<sequence length="50" mass="5328">MPNPTLKTVLALRKAYELDTVEALLGRVPSAVAADAWAAHREAPAEQPGM</sequence>
<accession>A0ABY4QNN7</accession>
<protein>
    <submittedName>
        <fullName evidence="1">Uncharacterized protein</fullName>
    </submittedName>
</protein>
<keyword evidence="2" id="KW-1185">Reference proteome</keyword>
<dbReference type="RefSeq" id="WP_219070913.1">
    <property type="nucleotide sequence ID" value="NZ_CAJUXY010000163.1"/>
</dbReference>
<organism evidence="1 2">
    <name type="scientific">Candidatus Mycobacterium methanotrophicum</name>
    <dbReference type="NCBI Taxonomy" id="2943498"/>
    <lineage>
        <taxon>Bacteria</taxon>
        <taxon>Bacillati</taxon>
        <taxon>Actinomycetota</taxon>
        <taxon>Actinomycetes</taxon>
        <taxon>Mycobacteriales</taxon>
        <taxon>Mycobacteriaceae</taxon>
        <taxon>Mycobacterium</taxon>
    </lineage>
</organism>
<reference evidence="1" key="1">
    <citation type="submission" date="2022-05" db="EMBL/GenBank/DDBJ databases">
        <title>A methanotrophic Mycobacterium dominates a cave microbial ecosystem.</title>
        <authorList>
            <person name="Van Spanning R.J.M."/>
            <person name="Guan Q."/>
            <person name="Melkonian C."/>
            <person name="Gallant J."/>
            <person name="Polerecky L."/>
            <person name="Flot J.-F."/>
            <person name="Brandt B.W."/>
            <person name="Braster M."/>
            <person name="Iturbe Espinoza P."/>
            <person name="Aerts J."/>
            <person name="Meima-Franke M."/>
            <person name="Piersma S.R."/>
            <person name="Bunduc C."/>
            <person name="Ummels R."/>
            <person name="Pain A."/>
            <person name="Fleming E.J."/>
            <person name="van der Wel N."/>
            <person name="Gherman V.D."/>
            <person name="Sarbu S.M."/>
            <person name="Bodelier P.L.E."/>
            <person name="Bitter W."/>
        </authorList>
    </citation>
    <scope>NUCLEOTIDE SEQUENCE</scope>
    <source>
        <strain evidence="1">Sulfur Cave</strain>
    </source>
</reference>
<dbReference type="EMBL" id="CP097320">
    <property type="protein sequence ID" value="UQX12620.1"/>
    <property type="molecule type" value="Genomic_DNA"/>
</dbReference>
<evidence type="ECO:0000313" key="2">
    <source>
        <dbReference type="Proteomes" id="UP001056610"/>
    </source>
</evidence>
<name>A0ABY4QNN7_9MYCO</name>